<dbReference type="KEGG" id="ppac:PAP_02015"/>
<dbReference type="HOGENOM" id="CLU_1259148_0_0_2"/>
<reference evidence="2" key="1">
    <citation type="submission" date="2013-06" db="EMBL/GenBank/DDBJ databases">
        <title>Complete Genome Sequence of Hyperthermophilic Palaeococcus pacificus DY20341T, Isolated from a Deep-Sea Hydrothermal Sediments.</title>
        <authorList>
            <person name="Zeng X."/>
            <person name="Shao Z."/>
        </authorList>
    </citation>
    <scope>NUCLEOTIDE SEQUENCE [LARGE SCALE GENOMIC DNA]</scope>
    <source>
        <strain evidence="2">DY20341</strain>
    </source>
</reference>
<sequence length="206" mass="22424">MWRKLLGLMLSLLVLSTGLVTAKPSQSSIEPQAVVAAALEAYITGDIVDKTIIHLIFYDYKHYKVKHNTWGSIVVGIGKLPIGGYKVWISVPDQLQIEPSRLQWRSNPVKYEGTTKKWGITFHKFDIQNSGWAMSSFSVPIKFTVGKDKSYGILLLGAQSYDEIDSFIGNAGTTLIGAIVAGVAGAILGLLAGSGISYDYVKITEV</sequence>
<proteinExistence type="predicted"/>
<dbReference type="AlphaFoldDB" id="A0A075LQ59"/>
<gene>
    <name evidence="1" type="ORF">PAP_02015</name>
</gene>
<dbReference type="GeneID" id="24841535"/>
<protein>
    <submittedName>
        <fullName evidence="1">Uncharacterized protein</fullName>
    </submittedName>
</protein>
<evidence type="ECO:0000313" key="2">
    <source>
        <dbReference type="Proteomes" id="UP000027981"/>
    </source>
</evidence>
<dbReference type="STRING" id="1343739.PAP_02015"/>
<keyword evidence="2" id="KW-1185">Reference proteome</keyword>
<dbReference type="EMBL" id="CP006019">
    <property type="protein sequence ID" value="AIF68835.1"/>
    <property type="molecule type" value="Genomic_DNA"/>
</dbReference>
<dbReference type="Proteomes" id="UP000027981">
    <property type="component" value="Chromosome"/>
</dbReference>
<accession>A0A075LQ59</accession>
<organism evidence="1 2">
    <name type="scientific">Palaeococcus pacificus DY20341</name>
    <dbReference type="NCBI Taxonomy" id="1343739"/>
    <lineage>
        <taxon>Archaea</taxon>
        <taxon>Methanobacteriati</taxon>
        <taxon>Methanobacteriota</taxon>
        <taxon>Thermococci</taxon>
        <taxon>Thermococcales</taxon>
        <taxon>Thermococcaceae</taxon>
        <taxon>Palaeococcus</taxon>
    </lineage>
</organism>
<name>A0A075LQ59_9EURY</name>
<dbReference type="OrthoDB" id="103545at2157"/>
<dbReference type="RefSeq" id="WP_048164417.1">
    <property type="nucleotide sequence ID" value="NZ_CP006019.1"/>
</dbReference>
<reference evidence="1 2" key="2">
    <citation type="journal article" date="2015" name="Genome Announc.">
        <title>Complete Genome Sequence of Hyperthermophilic Piezophilic Archaeon Palaeococcus pacificus DY20341T, Isolated from Deep-Sea Hydrothermal Sediments.</title>
        <authorList>
            <person name="Zeng X."/>
            <person name="Jebbar M."/>
            <person name="Shao Z."/>
        </authorList>
    </citation>
    <scope>NUCLEOTIDE SEQUENCE [LARGE SCALE GENOMIC DNA]</scope>
    <source>
        <strain evidence="1 2">DY20341</strain>
    </source>
</reference>
<evidence type="ECO:0000313" key="1">
    <source>
        <dbReference type="EMBL" id="AIF68835.1"/>
    </source>
</evidence>
<dbReference type="eggNOG" id="ENOG502N562">
    <property type="taxonomic scope" value="Archaea"/>
</dbReference>